<dbReference type="EMBL" id="WTPX01000154">
    <property type="protein sequence ID" value="NNJ27446.1"/>
    <property type="molecule type" value="Genomic_DNA"/>
</dbReference>
<dbReference type="EC" id="1.6.5.5" evidence="2"/>
<dbReference type="SUPFAM" id="SSF50129">
    <property type="entry name" value="GroES-like"/>
    <property type="match status" value="1"/>
</dbReference>
<gene>
    <name evidence="2" type="primary">qorA_2</name>
    <name evidence="2" type="ORF">LzC2_35500</name>
</gene>
<feature type="domain" description="Enoyl reductase (ER)" evidence="1">
    <location>
        <begin position="10"/>
        <end position="309"/>
    </location>
</feature>
<dbReference type="GO" id="GO:0003960">
    <property type="term" value="F:quinone reductase (NADPH) activity"/>
    <property type="evidence" value="ECO:0007669"/>
    <property type="project" value="UniProtKB-EC"/>
</dbReference>
<dbReference type="InterPro" id="IPR011032">
    <property type="entry name" value="GroES-like_sf"/>
</dbReference>
<evidence type="ECO:0000259" key="1">
    <source>
        <dbReference type="SMART" id="SM00829"/>
    </source>
</evidence>
<proteinExistence type="predicted"/>
<organism evidence="2 3">
    <name type="scientific">Alienimonas chondri</name>
    <dbReference type="NCBI Taxonomy" id="2681879"/>
    <lineage>
        <taxon>Bacteria</taxon>
        <taxon>Pseudomonadati</taxon>
        <taxon>Planctomycetota</taxon>
        <taxon>Planctomycetia</taxon>
        <taxon>Planctomycetales</taxon>
        <taxon>Planctomycetaceae</taxon>
        <taxon>Alienimonas</taxon>
    </lineage>
</organism>
<dbReference type="PANTHER" id="PTHR44013:SF1">
    <property type="entry name" value="ZINC-TYPE ALCOHOL DEHYDROGENASE-LIKE PROTEIN C16A3.02C"/>
    <property type="match status" value="1"/>
</dbReference>
<dbReference type="SUPFAM" id="SSF51735">
    <property type="entry name" value="NAD(P)-binding Rossmann-fold domains"/>
    <property type="match status" value="1"/>
</dbReference>
<protein>
    <submittedName>
        <fullName evidence="2">Quinone oxidoreductase 1</fullName>
        <ecNumber evidence="2">1.6.5.5</ecNumber>
    </submittedName>
</protein>
<dbReference type="InterPro" id="IPR020843">
    <property type="entry name" value="ER"/>
</dbReference>
<dbReference type="Gene3D" id="3.40.50.720">
    <property type="entry name" value="NAD(P)-binding Rossmann-like Domain"/>
    <property type="match status" value="1"/>
</dbReference>
<dbReference type="PANTHER" id="PTHR44013">
    <property type="entry name" value="ZINC-TYPE ALCOHOL DEHYDROGENASE-LIKE PROTEIN C16A3.02C"/>
    <property type="match status" value="1"/>
</dbReference>
<dbReference type="Gene3D" id="3.90.180.10">
    <property type="entry name" value="Medium-chain alcohol dehydrogenases, catalytic domain"/>
    <property type="match status" value="1"/>
</dbReference>
<reference evidence="2 3" key="1">
    <citation type="journal article" date="2020" name="Syst. Appl. Microbiol.">
        <title>Alienimonas chondri sp. nov., a novel planctomycete isolated from the biofilm of the red alga Chondrus crispus.</title>
        <authorList>
            <person name="Vitorino I."/>
            <person name="Albuquerque L."/>
            <person name="Wiegand S."/>
            <person name="Kallscheuer N."/>
            <person name="da Costa M.S."/>
            <person name="Lobo-da-Cunha A."/>
            <person name="Jogler C."/>
            <person name="Lage O.M."/>
        </authorList>
    </citation>
    <scope>NUCLEOTIDE SEQUENCE [LARGE SCALE GENOMIC DNA]</scope>
    <source>
        <strain evidence="2 3">LzC2</strain>
    </source>
</reference>
<dbReference type="InterPro" id="IPR013154">
    <property type="entry name" value="ADH-like_N"/>
</dbReference>
<comment type="caution">
    <text evidence="2">The sequence shown here is derived from an EMBL/GenBank/DDBJ whole genome shotgun (WGS) entry which is preliminary data.</text>
</comment>
<keyword evidence="2" id="KW-0560">Oxidoreductase</keyword>
<dbReference type="InterPro" id="IPR052733">
    <property type="entry name" value="Chloroplast_QOR"/>
</dbReference>
<dbReference type="RefSeq" id="WP_171189353.1">
    <property type="nucleotide sequence ID" value="NZ_WTPX01000154.1"/>
</dbReference>
<sequence length="313" mass="33384">MRAIVYRDYGGPEVLQLAERPEPEYGGDEVLIRVAAASVNPIDYRLRKGEMKWLLPGGFPRIPGYDVAGTVVSAGERTTFQEGDRVVAFLDHLYGGASAELAVCSASSMTKIADAMPFDEAAAIPLAGSTALQSLRDHGELQAGERALINGASGGVGAFAVQIAAAYGAIVTAVASAENEQFVRDLGAAEFLDYAATDFAKTDQTWDVVFDAAGKSSFGEAKSVLTDDGRYVSTEPSLKGAAVSLITWPLERQGTIMLAKSRDEDLRELLSLYDAGKLKVEIARQFPLAEAAAAHRMIEEDSFRGKLILTVEA</sequence>
<accession>A0ABX1VH89</accession>
<dbReference type="CDD" id="cd08267">
    <property type="entry name" value="MDR1"/>
    <property type="match status" value="1"/>
</dbReference>
<keyword evidence="3" id="KW-1185">Reference proteome</keyword>
<name>A0ABX1VH89_9PLAN</name>
<evidence type="ECO:0000313" key="3">
    <source>
        <dbReference type="Proteomes" id="UP000609651"/>
    </source>
</evidence>
<dbReference type="Pfam" id="PF08240">
    <property type="entry name" value="ADH_N"/>
    <property type="match status" value="1"/>
</dbReference>
<dbReference type="Pfam" id="PF13602">
    <property type="entry name" value="ADH_zinc_N_2"/>
    <property type="match status" value="1"/>
</dbReference>
<dbReference type="Proteomes" id="UP000609651">
    <property type="component" value="Unassembled WGS sequence"/>
</dbReference>
<dbReference type="SMART" id="SM00829">
    <property type="entry name" value="PKS_ER"/>
    <property type="match status" value="1"/>
</dbReference>
<dbReference type="InterPro" id="IPR036291">
    <property type="entry name" value="NAD(P)-bd_dom_sf"/>
</dbReference>
<evidence type="ECO:0000313" key="2">
    <source>
        <dbReference type="EMBL" id="NNJ27446.1"/>
    </source>
</evidence>